<accession>A0A6I0Z3I3</accession>
<proteinExistence type="predicted"/>
<dbReference type="Pfam" id="PF12838">
    <property type="entry name" value="Fer4_7"/>
    <property type="match status" value="1"/>
</dbReference>
<dbReference type="AlphaFoldDB" id="A0A6I0Z3I3"/>
<dbReference type="RefSeq" id="WP_004312746.1">
    <property type="nucleotide sequence ID" value="NZ_CABKPA010000035.1"/>
</dbReference>
<dbReference type="EMBL" id="WDCP01000021">
    <property type="protein sequence ID" value="KAB6339333.1"/>
    <property type="molecule type" value="Genomic_DNA"/>
</dbReference>
<sequence>MNVAELDIDKCSGCGLCASVCSKHSISIVPDDSGFLRPIVDKNTCVDCGLCVKRCVIVNPRKQTIPQKTYAAIRQDKDRIALSSSGGVFAAVAEYVLLKKTNWVVVGSTLDETVSANHIIVDNVVDLKNLYGSKYVQSETTGIYKKIQILLDDSKSVLFSGTPCQVAAIQRYTNNHPNLWTIEVICHGVSNNKMFNSYLDMYKRNEIRMFYFRDKEQGWSFNNKIVYQNGKEKKINHRMSSYMTYFLKGETYRDCCYCCPYAKPERCADITIGDFWGILQTRPDLNNKIDIEKGVSCVLVNTDKGISMVGNAELELYDVEYDAIRKENGPVNEPSHHTVKRDLVLAEWGKKKDWTDVHTFWKKNDRKITFVLWSMIPVSLQHKIRVMLGKR</sequence>
<feature type="domain" description="4Fe-4S ferredoxin-type" evidence="1">
    <location>
        <begin position="2"/>
        <end position="31"/>
    </location>
</feature>
<dbReference type="Pfam" id="PF04432">
    <property type="entry name" value="FrhB_FdhB_C"/>
    <property type="match status" value="1"/>
</dbReference>
<dbReference type="Gene3D" id="3.30.70.20">
    <property type="match status" value="1"/>
</dbReference>
<evidence type="ECO:0000259" key="1">
    <source>
        <dbReference type="PROSITE" id="PS51379"/>
    </source>
</evidence>
<comment type="caution">
    <text evidence="2">The sequence shown here is derived from an EMBL/GenBank/DDBJ whole genome shotgun (WGS) entry which is preliminary data.</text>
</comment>
<dbReference type="InterPro" id="IPR052977">
    <property type="entry name" value="Polyferredoxin-like_ET"/>
</dbReference>
<protein>
    <submittedName>
        <fullName evidence="2">4Fe-4S dicluster domain-containing protein</fullName>
    </submittedName>
</protein>
<feature type="domain" description="4Fe-4S ferredoxin-type" evidence="1">
    <location>
        <begin position="36"/>
        <end position="55"/>
    </location>
</feature>
<organism evidence="2 3">
    <name type="scientific">Bacteroides xylanisolvens</name>
    <dbReference type="NCBI Taxonomy" id="371601"/>
    <lineage>
        <taxon>Bacteria</taxon>
        <taxon>Pseudomonadati</taxon>
        <taxon>Bacteroidota</taxon>
        <taxon>Bacteroidia</taxon>
        <taxon>Bacteroidales</taxon>
        <taxon>Bacteroidaceae</taxon>
        <taxon>Bacteroides</taxon>
    </lineage>
</organism>
<dbReference type="SUPFAM" id="SSF54862">
    <property type="entry name" value="4Fe-4S ferredoxins"/>
    <property type="match status" value="1"/>
</dbReference>
<dbReference type="PANTHER" id="PTHR43193">
    <property type="match status" value="1"/>
</dbReference>
<dbReference type="PANTHER" id="PTHR43193:SF2">
    <property type="entry name" value="POLYFERREDOXIN PROTEIN FWDF"/>
    <property type="match status" value="1"/>
</dbReference>
<gene>
    <name evidence="2" type="ORF">GAZ43_11350</name>
</gene>
<evidence type="ECO:0000313" key="3">
    <source>
        <dbReference type="Proteomes" id="UP000438288"/>
    </source>
</evidence>
<dbReference type="InterPro" id="IPR017896">
    <property type="entry name" value="4Fe4S_Fe-S-bd"/>
</dbReference>
<dbReference type="PROSITE" id="PS51379">
    <property type="entry name" value="4FE4S_FER_2"/>
    <property type="match status" value="2"/>
</dbReference>
<reference evidence="2 3" key="1">
    <citation type="journal article" date="2019" name="Nat. Med.">
        <title>A library of human gut bacterial isolates paired with longitudinal multiomics data enables mechanistic microbiome research.</title>
        <authorList>
            <person name="Poyet M."/>
            <person name="Groussin M."/>
            <person name="Gibbons S.M."/>
            <person name="Avila-Pacheco J."/>
            <person name="Jiang X."/>
            <person name="Kearney S.M."/>
            <person name="Perrotta A.R."/>
            <person name="Berdy B."/>
            <person name="Zhao S."/>
            <person name="Lieberman T.D."/>
            <person name="Swanson P.K."/>
            <person name="Smith M."/>
            <person name="Roesemann S."/>
            <person name="Alexander J.E."/>
            <person name="Rich S.A."/>
            <person name="Livny J."/>
            <person name="Vlamakis H."/>
            <person name="Clish C."/>
            <person name="Bullock K."/>
            <person name="Deik A."/>
            <person name="Scott J."/>
            <person name="Pierce K.A."/>
            <person name="Xavier R.J."/>
            <person name="Alm E.J."/>
        </authorList>
    </citation>
    <scope>NUCLEOTIDE SEQUENCE [LARGE SCALE GENOMIC DNA]</scope>
    <source>
        <strain evidence="2 3">BIOML-A16</strain>
    </source>
</reference>
<dbReference type="Proteomes" id="UP000438288">
    <property type="component" value="Unassembled WGS sequence"/>
</dbReference>
<evidence type="ECO:0000313" key="2">
    <source>
        <dbReference type="EMBL" id="KAB6339333.1"/>
    </source>
</evidence>
<dbReference type="InterPro" id="IPR007525">
    <property type="entry name" value="FrhB_FdhB_C"/>
</dbReference>
<name>A0A6I0Z3I3_9BACE</name>